<dbReference type="RefSeq" id="WP_076391497.1">
    <property type="nucleotide sequence ID" value="NZ_FTOV01000003.1"/>
</dbReference>
<dbReference type="STRING" id="373672.SAMN05421785_103314"/>
<keyword evidence="3" id="KW-0233">DNA recombination</keyword>
<dbReference type="GO" id="GO:0015074">
    <property type="term" value="P:DNA integration"/>
    <property type="evidence" value="ECO:0007669"/>
    <property type="project" value="InterPro"/>
</dbReference>
<dbReference type="AlphaFoldDB" id="A0A1N7MLN8"/>
<proteinExistence type="inferred from homology"/>
<evidence type="ECO:0000313" key="6">
    <source>
        <dbReference type="Proteomes" id="UP000185781"/>
    </source>
</evidence>
<dbReference type="PROSITE" id="PS51898">
    <property type="entry name" value="TYR_RECOMBINASE"/>
    <property type="match status" value="1"/>
</dbReference>
<dbReference type="GO" id="GO:0006310">
    <property type="term" value="P:DNA recombination"/>
    <property type="evidence" value="ECO:0007669"/>
    <property type="project" value="UniProtKB-KW"/>
</dbReference>
<dbReference type="SUPFAM" id="SSF56349">
    <property type="entry name" value="DNA breaking-rejoining enzymes"/>
    <property type="match status" value="1"/>
</dbReference>
<dbReference type="InterPro" id="IPR050090">
    <property type="entry name" value="Tyrosine_recombinase_XerCD"/>
</dbReference>
<evidence type="ECO:0000256" key="1">
    <source>
        <dbReference type="ARBA" id="ARBA00008857"/>
    </source>
</evidence>
<keyword evidence="2" id="KW-0238">DNA-binding</keyword>
<evidence type="ECO:0000256" key="2">
    <source>
        <dbReference type="ARBA" id="ARBA00023125"/>
    </source>
</evidence>
<feature type="domain" description="Tyr recombinase" evidence="4">
    <location>
        <begin position="112"/>
        <end position="318"/>
    </location>
</feature>
<name>A0A1N7MLN8_9FLAO</name>
<dbReference type="GO" id="GO:0003677">
    <property type="term" value="F:DNA binding"/>
    <property type="evidence" value="ECO:0007669"/>
    <property type="project" value="UniProtKB-KW"/>
</dbReference>
<gene>
    <name evidence="5" type="ORF">SAMN05421785_103314</name>
</gene>
<comment type="similarity">
    <text evidence="1">Belongs to the 'phage' integrase family.</text>
</comment>
<organism evidence="5 6">
    <name type="scientific">Chryseobacterium gambrini</name>
    <dbReference type="NCBI Taxonomy" id="373672"/>
    <lineage>
        <taxon>Bacteria</taxon>
        <taxon>Pseudomonadati</taxon>
        <taxon>Bacteroidota</taxon>
        <taxon>Flavobacteriia</taxon>
        <taxon>Flavobacteriales</taxon>
        <taxon>Weeksellaceae</taxon>
        <taxon>Chryseobacterium group</taxon>
        <taxon>Chryseobacterium</taxon>
    </lineage>
</organism>
<protein>
    <submittedName>
        <fullName evidence="5">Site-specific recombinase XerD</fullName>
    </submittedName>
</protein>
<dbReference type="PANTHER" id="PTHR30349:SF41">
    <property type="entry name" value="INTEGRASE_RECOMBINASE PROTEIN MJ0367-RELATED"/>
    <property type="match status" value="1"/>
</dbReference>
<evidence type="ECO:0000313" key="5">
    <source>
        <dbReference type="EMBL" id="SIS86851.1"/>
    </source>
</evidence>
<dbReference type="Gene3D" id="1.10.443.10">
    <property type="entry name" value="Intergrase catalytic core"/>
    <property type="match status" value="1"/>
</dbReference>
<dbReference type="InterPro" id="IPR011010">
    <property type="entry name" value="DNA_brk_join_enz"/>
</dbReference>
<evidence type="ECO:0000256" key="3">
    <source>
        <dbReference type="ARBA" id="ARBA00023172"/>
    </source>
</evidence>
<dbReference type="InterPro" id="IPR002104">
    <property type="entry name" value="Integrase_catalytic"/>
</dbReference>
<dbReference type="InterPro" id="IPR013762">
    <property type="entry name" value="Integrase-like_cat_sf"/>
</dbReference>
<reference evidence="5 6" key="1">
    <citation type="submission" date="2017-01" db="EMBL/GenBank/DDBJ databases">
        <authorList>
            <person name="Mah S.A."/>
            <person name="Swanson W.J."/>
            <person name="Moy G.W."/>
            <person name="Vacquier V.D."/>
        </authorList>
    </citation>
    <scope>NUCLEOTIDE SEQUENCE [LARGE SCALE GENOMIC DNA]</scope>
    <source>
        <strain evidence="5 6">DSM 18014</strain>
    </source>
</reference>
<dbReference type="Pfam" id="PF00589">
    <property type="entry name" value="Phage_integrase"/>
    <property type="match status" value="1"/>
</dbReference>
<evidence type="ECO:0000259" key="4">
    <source>
        <dbReference type="PROSITE" id="PS51898"/>
    </source>
</evidence>
<accession>A0A1N7MLN8</accession>
<dbReference type="OrthoDB" id="9766545at2"/>
<dbReference type="EMBL" id="FTOV01000003">
    <property type="protein sequence ID" value="SIS86851.1"/>
    <property type="molecule type" value="Genomic_DNA"/>
</dbReference>
<sequence length="336" mass="39900">MDKINEYFTYKSSFSSYIEGFLREKEQKGLLRGLMLKCYMLEFDRFFIEYNITNLHITREVILQWKDTRLNDKATNLYKKYTTWVSFCKYMCRMGIECYIPHTPKEGRQNDYIPYIYTHEEINLLFSNVDKLRINNCKHKTQMFILPAFLRLLYSTGIRIGEALSITNEDIKFKEKVIEINDSKNDRQRIVAINDSLYEVLLQYQKFKESMPIRGICDADKSFFVTQNGKPCLSNRIYKWFEQLLLHSDVPKQPCFNRPRIHDIRHTAAVHALEKLVKSGEDIYCALPMISVFLGHKNIKSTEAYVRLTDEMFPDLIQKGSITSFVFPDMKYNKYE</sequence>
<dbReference type="Proteomes" id="UP000185781">
    <property type="component" value="Unassembled WGS sequence"/>
</dbReference>
<dbReference type="PANTHER" id="PTHR30349">
    <property type="entry name" value="PHAGE INTEGRASE-RELATED"/>
    <property type="match status" value="1"/>
</dbReference>